<evidence type="ECO:0000313" key="5">
    <source>
        <dbReference type="Proteomes" id="UP001159363"/>
    </source>
</evidence>
<comment type="caution">
    <text evidence="4">The sequence shown here is derived from an EMBL/GenBank/DDBJ whole genome shotgun (WGS) entry which is preliminary data.</text>
</comment>
<organism evidence="4 5">
    <name type="scientific">Dryococelus australis</name>
    <dbReference type="NCBI Taxonomy" id="614101"/>
    <lineage>
        <taxon>Eukaryota</taxon>
        <taxon>Metazoa</taxon>
        <taxon>Ecdysozoa</taxon>
        <taxon>Arthropoda</taxon>
        <taxon>Hexapoda</taxon>
        <taxon>Insecta</taxon>
        <taxon>Pterygota</taxon>
        <taxon>Neoptera</taxon>
        <taxon>Polyneoptera</taxon>
        <taxon>Phasmatodea</taxon>
        <taxon>Verophasmatodea</taxon>
        <taxon>Anareolatae</taxon>
        <taxon>Phasmatidae</taxon>
        <taxon>Eurycanthinae</taxon>
        <taxon>Dryococelus</taxon>
    </lineage>
</organism>
<dbReference type="EMBL" id="JARBHB010000002">
    <property type="protein sequence ID" value="KAJ8894577.1"/>
    <property type="molecule type" value="Genomic_DNA"/>
</dbReference>
<sequence length="257" mass="29523">MENKNFLNMRRERKILRGDRDPYDLNEEHFRKVFRYSREISRYLCNTSSPRLNRLKRNGIAVEIKCSDDGMDFLKLGRIDHNLKVGYYLKLIHNVKKCVLADLRCYACGSFQRSVCQNFLVAMSQSPVSRCVDHVGPVIIELLRERIKFPETGREQTNIQQSFMNKHGFPGVIGSIDCTHVAVFPPLSNNPDLPENISLNRKGTHSKNLQLIYGPDLKICNVNARCGGSTHDAFIWRNSAIRVHLAYQLTAVHRCSC</sequence>
<keyword evidence="2" id="KW-0479">Metal-binding</keyword>
<evidence type="ECO:0000259" key="3">
    <source>
        <dbReference type="Pfam" id="PF13359"/>
    </source>
</evidence>
<reference evidence="4 5" key="1">
    <citation type="submission" date="2023-02" db="EMBL/GenBank/DDBJ databases">
        <title>LHISI_Scaffold_Assembly.</title>
        <authorList>
            <person name="Stuart O.P."/>
            <person name="Cleave R."/>
            <person name="Magrath M.J.L."/>
            <person name="Mikheyev A.S."/>
        </authorList>
    </citation>
    <scope>NUCLEOTIDE SEQUENCE [LARGE SCALE GENOMIC DNA]</scope>
    <source>
        <strain evidence="4">Daus_M_001</strain>
        <tissue evidence="4">Leg muscle</tissue>
    </source>
</reference>
<proteinExistence type="predicted"/>
<evidence type="ECO:0000313" key="4">
    <source>
        <dbReference type="EMBL" id="KAJ8894577.1"/>
    </source>
</evidence>
<dbReference type="Proteomes" id="UP001159363">
    <property type="component" value="Chromosome 2"/>
</dbReference>
<feature type="domain" description="DDE Tnp4" evidence="3">
    <location>
        <begin position="176"/>
        <end position="246"/>
    </location>
</feature>
<keyword evidence="5" id="KW-1185">Reference proteome</keyword>
<accession>A0ABQ9IDM2</accession>
<comment type="cofactor">
    <cofactor evidence="1">
        <name>a divalent metal cation</name>
        <dbReference type="ChEBI" id="CHEBI:60240"/>
    </cofactor>
</comment>
<protein>
    <recommendedName>
        <fullName evidence="3">DDE Tnp4 domain-containing protein</fullName>
    </recommendedName>
</protein>
<name>A0ABQ9IDM2_9NEOP</name>
<dbReference type="Pfam" id="PF13359">
    <property type="entry name" value="DDE_Tnp_4"/>
    <property type="match status" value="1"/>
</dbReference>
<gene>
    <name evidence="4" type="ORF">PR048_007240</name>
</gene>
<dbReference type="InterPro" id="IPR027806">
    <property type="entry name" value="HARBI1_dom"/>
</dbReference>
<evidence type="ECO:0000256" key="2">
    <source>
        <dbReference type="ARBA" id="ARBA00022723"/>
    </source>
</evidence>
<evidence type="ECO:0000256" key="1">
    <source>
        <dbReference type="ARBA" id="ARBA00001968"/>
    </source>
</evidence>